<keyword evidence="4" id="KW-1185">Reference proteome</keyword>
<protein>
    <recommendedName>
        <fullName evidence="5">Cell division protein</fullName>
    </recommendedName>
</protein>
<evidence type="ECO:0000256" key="1">
    <source>
        <dbReference type="SAM" id="MobiDB-lite"/>
    </source>
</evidence>
<feature type="signal peptide" evidence="2">
    <location>
        <begin position="1"/>
        <end position="25"/>
    </location>
</feature>
<dbReference type="AlphaFoldDB" id="A0AAV1YZ72"/>
<feature type="chain" id="PRO_5043696248" description="Cell division protein" evidence="2">
    <location>
        <begin position="26"/>
        <end position="930"/>
    </location>
</feature>
<feature type="region of interest" description="Disordered" evidence="1">
    <location>
        <begin position="390"/>
        <end position="412"/>
    </location>
</feature>
<feature type="region of interest" description="Disordered" evidence="1">
    <location>
        <begin position="717"/>
        <end position="736"/>
    </location>
</feature>
<keyword evidence="2" id="KW-0732">Signal</keyword>
<evidence type="ECO:0000256" key="2">
    <source>
        <dbReference type="SAM" id="SignalP"/>
    </source>
</evidence>
<reference evidence="3 4" key="1">
    <citation type="submission" date="2024-04" db="EMBL/GenBank/DDBJ databases">
        <authorList>
            <person name="Rising A."/>
            <person name="Reimegard J."/>
            <person name="Sonavane S."/>
            <person name="Akerstrom W."/>
            <person name="Nylinder S."/>
            <person name="Hedman E."/>
            <person name="Kallberg Y."/>
        </authorList>
    </citation>
    <scope>NUCLEOTIDE SEQUENCE [LARGE SCALE GENOMIC DNA]</scope>
</reference>
<accession>A0AAV1YZ72</accession>
<organism evidence="3 4">
    <name type="scientific">Larinioides sclopetarius</name>
    <dbReference type="NCBI Taxonomy" id="280406"/>
    <lineage>
        <taxon>Eukaryota</taxon>
        <taxon>Metazoa</taxon>
        <taxon>Ecdysozoa</taxon>
        <taxon>Arthropoda</taxon>
        <taxon>Chelicerata</taxon>
        <taxon>Arachnida</taxon>
        <taxon>Araneae</taxon>
        <taxon>Araneomorphae</taxon>
        <taxon>Entelegynae</taxon>
        <taxon>Araneoidea</taxon>
        <taxon>Araneidae</taxon>
        <taxon>Larinioides</taxon>
    </lineage>
</organism>
<name>A0AAV1YZ72_9ARAC</name>
<gene>
    <name evidence="3" type="ORF">LARSCL_LOCUS1972</name>
</gene>
<evidence type="ECO:0008006" key="5">
    <source>
        <dbReference type="Google" id="ProtNLM"/>
    </source>
</evidence>
<evidence type="ECO:0000313" key="4">
    <source>
        <dbReference type="Proteomes" id="UP001497382"/>
    </source>
</evidence>
<comment type="caution">
    <text evidence="3">The sequence shown here is derived from an EMBL/GenBank/DDBJ whole genome shotgun (WGS) entry which is preliminary data.</text>
</comment>
<dbReference type="Proteomes" id="UP001497382">
    <property type="component" value="Unassembled WGS sequence"/>
</dbReference>
<evidence type="ECO:0000313" key="3">
    <source>
        <dbReference type="EMBL" id="CAL1264329.1"/>
    </source>
</evidence>
<sequence>MKRKMNIFTWMGIFLIIIQSGGCNSSFPEKRTRDISRRLMKFDSSNRINKCRILDEKKFLLGHSLTVKLDTDTSVSDFESRPIIPLKLTREPFQIPKLSGRKDRNRRISMKERSTSKSVIEFLPYMSNGIQISKLLDLNDISLLKAVELARVRYDSMMQRRFSNERKNRLSEDRRINLLRENIRAKRLNIRKESNNRERMSNMRFRDTEIKKTFRLVNWEMSAFSTPSESSEIGLIHRQTRLVIPKRFSFKGRVRNFIRQEANGVERFVQKDRSNTRNLPNLKLREISMERNTVSKLQQPRYERHLLVPKRELKIPSVEVTVWADKSRRSRKSIRTNVINHRSEEERINERGLQETIDKRIDSSRRQSIEAVLKHRQNRMALLKSGIIRDQIQTKKSTHNPEKESSGRVQNRQRIDALSFSRINRDVSSKIMRDLSQVRENNKQMQTRRSTRDLRVESFDRRQHIQRTDVLVSSRRDRKVSTRISTFALQDLENNNLNRKLRTNELHSSLHKDKRFSGRSANVFFEERIRFNKDRNLSNGNRQLMMRASNKENIPDDLRIRSRSIRNRDRAMDMLKNRMRRVTKNEQKEKQRYARSVERFSTQFRSQITNEWFILNVHNKLRETRSRNRDLRIRNERFGRVINMKTRRSTMGLKTSLNERFVKSSYEIRTSENREVVTIKSIITNSSRFKSNSLMVRSDDKEIISPDMNIYNANRRTATNQRSEKKAETTHLSTEKDRRIQKALARQRIVASRNRRSEPRIKVGRILRNHRIRDKLQESKPIVSSDLAIRSKIQIRKEIAHRENEQQQRRISVRSISRHISIPKLHSTATNFSFEDNVRGFPVSKFRDSSDRIAKLHRSMAAPKSSSSNKPFMDFYEYLSEKRSSFISLILNVMLGLAVIVVSSDDKNKGFIPRHLTPFVDGFLKYTTVL</sequence>
<dbReference type="EMBL" id="CAXIEN010000013">
    <property type="protein sequence ID" value="CAL1264329.1"/>
    <property type="molecule type" value="Genomic_DNA"/>
</dbReference>
<feature type="compositionally biased region" description="Basic and acidic residues" evidence="1">
    <location>
        <begin position="722"/>
        <end position="736"/>
    </location>
</feature>
<proteinExistence type="predicted"/>